<sequence length="306" mass="34995">MDKIYWLSDTSEDKGICENLKDTLEKLCDIELENLAYITILSHVVLLESGFIPQSPIDVQWNPEVDSIKLLYLFPSQDLSQNQCIIEKQPVFTLFVSKLGSLIQIIVKGNFVDPTIPHHQNESSSLLFYNITPSEFLNYSHGTSHVKLRNMAAFSMNLKNSVILPLINQVRILRHTYPGVESMEILPNEIVTRIVEYVNKARSVLNMEMTCKRFQALLSGQQCIWKALFAKDFSFTFADMSLETKESSETNWRQEYQDEFVQYSPSGLRLSSFFPFPLSPLGSYPSSSPSNPFSPHYDPPFTPDID</sequence>
<feature type="compositionally biased region" description="Low complexity" evidence="1">
    <location>
        <begin position="283"/>
        <end position="295"/>
    </location>
</feature>
<feature type="domain" description="F-box" evidence="2">
    <location>
        <begin position="180"/>
        <end position="228"/>
    </location>
</feature>
<dbReference type="AlphaFoldDB" id="A0A0K2T6H0"/>
<proteinExistence type="predicted"/>
<evidence type="ECO:0000256" key="1">
    <source>
        <dbReference type="SAM" id="MobiDB-lite"/>
    </source>
</evidence>
<dbReference type="CDD" id="cd09917">
    <property type="entry name" value="F-box_SF"/>
    <property type="match status" value="1"/>
</dbReference>
<dbReference type="PANTHER" id="PTHR15537">
    <property type="entry name" value="F-BOX ONLY PROTEIN 7"/>
    <property type="match status" value="1"/>
</dbReference>
<dbReference type="PANTHER" id="PTHR15537:SF2">
    <property type="entry name" value="F-BOX ONLY PROTEIN 7"/>
    <property type="match status" value="1"/>
</dbReference>
<dbReference type="SUPFAM" id="SSF81383">
    <property type="entry name" value="F-box domain"/>
    <property type="match status" value="1"/>
</dbReference>
<dbReference type="GO" id="GO:0019901">
    <property type="term" value="F:protein kinase binding"/>
    <property type="evidence" value="ECO:0007669"/>
    <property type="project" value="InterPro"/>
</dbReference>
<reference evidence="3" key="1">
    <citation type="submission" date="2014-05" db="EMBL/GenBank/DDBJ databases">
        <authorList>
            <person name="Chronopoulou M."/>
        </authorList>
    </citation>
    <scope>NUCLEOTIDE SEQUENCE</scope>
    <source>
        <tissue evidence="3">Whole organism</tissue>
    </source>
</reference>
<feature type="region of interest" description="Disordered" evidence="1">
    <location>
        <begin position="283"/>
        <end position="306"/>
    </location>
</feature>
<evidence type="ECO:0000259" key="2">
    <source>
        <dbReference type="PROSITE" id="PS50181"/>
    </source>
</evidence>
<dbReference type="InterPro" id="IPR036047">
    <property type="entry name" value="F-box-like_dom_sf"/>
</dbReference>
<dbReference type="InterPro" id="IPR001810">
    <property type="entry name" value="F-box_dom"/>
</dbReference>
<accession>A0A0K2T6H0</accession>
<organism evidence="3">
    <name type="scientific">Lepeophtheirus salmonis</name>
    <name type="common">Salmon louse</name>
    <name type="synonym">Caligus salmonis</name>
    <dbReference type="NCBI Taxonomy" id="72036"/>
    <lineage>
        <taxon>Eukaryota</taxon>
        <taxon>Metazoa</taxon>
        <taxon>Ecdysozoa</taxon>
        <taxon>Arthropoda</taxon>
        <taxon>Crustacea</taxon>
        <taxon>Multicrustacea</taxon>
        <taxon>Hexanauplia</taxon>
        <taxon>Copepoda</taxon>
        <taxon>Siphonostomatoida</taxon>
        <taxon>Caligidae</taxon>
        <taxon>Lepeophtheirus</taxon>
    </lineage>
</organism>
<protein>
    <submittedName>
        <fullName evidence="3">Fbox protein 7 [Condylura cristata]</fullName>
    </submittedName>
</protein>
<dbReference type="GO" id="GO:1903599">
    <property type="term" value="P:positive regulation of autophagy of mitochondrion"/>
    <property type="evidence" value="ECO:0007669"/>
    <property type="project" value="TreeGrafter"/>
</dbReference>
<dbReference type="InterPro" id="IPR047118">
    <property type="entry name" value="Fbxo7"/>
</dbReference>
<gene>
    <name evidence="3" type="primary">FBXO7</name>
</gene>
<dbReference type="OrthoDB" id="424465at2759"/>
<feature type="compositionally biased region" description="Pro residues" evidence="1">
    <location>
        <begin position="297"/>
        <end position="306"/>
    </location>
</feature>
<dbReference type="Gene3D" id="1.20.1280.50">
    <property type="match status" value="1"/>
</dbReference>
<evidence type="ECO:0000313" key="3">
    <source>
        <dbReference type="EMBL" id="CDW21633.1"/>
    </source>
</evidence>
<dbReference type="Gene3D" id="3.40.1000.30">
    <property type="match status" value="1"/>
</dbReference>
<dbReference type="PROSITE" id="PS50181">
    <property type="entry name" value="FBOX"/>
    <property type="match status" value="1"/>
</dbReference>
<dbReference type="Pfam" id="PF12937">
    <property type="entry name" value="F-box-like"/>
    <property type="match status" value="1"/>
</dbReference>
<dbReference type="EMBL" id="HACA01004272">
    <property type="protein sequence ID" value="CDW21633.1"/>
    <property type="molecule type" value="Transcribed_RNA"/>
</dbReference>
<name>A0A0K2T6H0_LEPSM</name>